<organism evidence="2 3">
    <name type="scientific">Plantactinospora mayteni</name>
    <dbReference type="NCBI Taxonomy" id="566021"/>
    <lineage>
        <taxon>Bacteria</taxon>
        <taxon>Bacillati</taxon>
        <taxon>Actinomycetota</taxon>
        <taxon>Actinomycetes</taxon>
        <taxon>Micromonosporales</taxon>
        <taxon>Micromonosporaceae</taxon>
        <taxon>Plantactinospora</taxon>
    </lineage>
</organism>
<name>A0ABQ4EQJ6_9ACTN</name>
<dbReference type="Proteomes" id="UP000621500">
    <property type="component" value="Unassembled WGS sequence"/>
</dbReference>
<evidence type="ECO:0008006" key="4">
    <source>
        <dbReference type="Google" id="ProtNLM"/>
    </source>
</evidence>
<comment type="caution">
    <text evidence="2">The sequence shown here is derived from an EMBL/GenBank/DDBJ whole genome shotgun (WGS) entry which is preliminary data.</text>
</comment>
<proteinExistence type="predicted"/>
<feature type="region of interest" description="Disordered" evidence="1">
    <location>
        <begin position="217"/>
        <end position="241"/>
    </location>
</feature>
<keyword evidence="3" id="KW-1185">Reference proteome</keyword>
<sequence length="241" mass="25337">MAGVGGATLWPFGGTGGGSQALAMSAAELSPSQRGAVEQCLDWSREQRAHNTVGPTPPPLEVTLENLAVAAQQGHDSVMLFLTDVGYFACTVISEPGKEVTGANSSDEWGDRRNWLPGPVQLLGRSSSEFDGGDVMVTGRASTRVQRLVLEHGDGRTTTARLKDGAFGLVSSNGAVRADARLVSYDADGNELGQLPVFDKGDQDGCYVDPAGKVLYQPQHAKDEPSSVDPASCAPAERWGH</sequence>
<evidence type="ECO:0000256" key="1">
    <source>
        <dbReference type="SAM" id="MobiDB-lite"/>
    </source>
</evidence>
<accession>A0ABQ4EQJ6</accession>
<protein>
    <recommendedName>
        <fullName evidence="4">Lipoprotein</fullName>
    </recommendedName>
</protein>
<evidence type="ECO:0000313" key="2">
    <source>
        <dbReference type="EMBL" id="GIG96927.1"/>
    </source>
</evidence>
<gene>
    <name evidence="2" type="ORF">Pma05_35000</name>
</gene>
<evidence type="ECO:0000313" key="3">
    <source>
        <dbReference type="Proteomes" id="UP000621500"/>
    </source>
</evidence>
<reference evidence="2 3" key="1">
    <citation type="submission" date="2021-01" db="EMBL/GenBank/DDBJ databases">
        <title>Whole genome shotgun sequence of Plantactinospora mayteni NBRC 109088.</title>
        <authorList>
            <person name="Komaki H."/>
            <person name="Tamura T."/>
        </authorList>
    </citation>
    <scope>NUCLEOTIDE SEQUENCE [LARGE SCALE GENOMIC DNA]</scope>
    <source>
        <strain evidence="2 3">NBRC 109088</strain>
    </source>
</reference>
<dbReference type="EMBL" id="BONX01000023">
    <property type="protein sequence ID" value="GIG96927.1"/>
    <property type="molecule type" value="Genomic_DNA"/>
</dbReference>